<dbReference type="Proteomes" id="UP001237642">
    <property type="component" value="Unassembled WGS sequence"/>
</dbReference>
<protein>
    <recommendedName>
        <fullName evidence="5">Shugoshin C-terminal domain-containing protein</fullName>
    </recommendedName>
</protein>
<dbReference type="InterPro" id="IPR044693">
    <property type="entry name" value="SGO_plant"/>
</dbReference>
<dbReference type="EMBL" id="JAUIZM010000005">
    <property type="protein sequence ID" value="KAK1382560.1"/>
    <property type="molecule type" value="Genomic_DNA"/>
</dbReference>
<organism evidence="3 4">
    <name type="scientific">Heracleum sosnowskyi</name>
    <dbReference type="NCBI Taxonomy" id="360622"/>
    <lineage>
        <taxon>Eukaryota</taxon>
        <taxon>Viridiplantae</taxon>
        <taxon>Streptophyta</taxon>
        <taxon>Embryophyta</taxon>
        <taxon>Tracheophyta</taxon>
        <taxon>Spermatophyta</taxon>
        <taxon>Magnoliopsida</taxon>
        <taxon>eudicotyledons</taxon>
        <taxon>Gunneridae</taxon>
        <taxon>Pentapetalae</taxon>
        <taxon>asterids</taxon>
        <taxon>campanulids</taxon>
        <taxon>Apiales</taxon>
        <taxon>Apiaceae</taxon>
        <taxon>Apioideae</taxon>
        <taxon>apioid superclade</taxon>
        <taxon>Tordylieae</taxon>
        <taxon>Tordyliinae</taxon>
        <taxon>Heracleum</taxon>
    </lineage>
</organism>
<reference evidence="3" key="1">
    <citation type="submission" date="2023-02" db="EMBL/GenBank/DDBJ databases">
        <title>Genome of toxic invasive species Heracleum sosnowskyi carries increased number of genes despite the absence of recent whole-genome duplications.</title>
        <authorList>
            <person name="Schelkunov M."/>
            <person name="Shtratnikova V."/>
            <person name="Makarenko M."/>
            <person name="Klepikova A."/>
            <person name="Omelchenko D."/>
            <person name="Novikova G."/>
            <person name="Obukhova E."/>
            <person name="Bogdanov V."/>
            <person name="Penin A."/>
            <person name="Logacheva M."/>
        </authorList>
    </citation>
    <scope>NUCLEOTIDE SEQUENCE</scope>
    <source>
        <strain evidence="3">Hsosn_3</strain>
        <tissue evidence="3">Leaf</tissue>
    </source>
</reference>
<evidence type="ECO:0008006" key="5">
    <source>
        <dbReference type="Google" id="ProtNLM"/>
    </source>
</evidence>
<gene>
    <name evidence="3" type="ORF">POM88_020295</name>
</gene>
<dbReference type="PANTHER" id="PTHR34373">
    <property type="entry name" value="SHUGOSHIN 2"/>
    <property type="match status" value="1"/>
</dbReference>
<proteinExistence type="predicted"/>
<dbReference type="GO" id="GO:0034090">
    <property type="term" value="P:maintenance of meiotic sister chromatid cohesion"/>
    <property type="evidence" value="ECO:0007669"/>
    <property type="project" value="InterPro"/>
</dbReference>
<dbReference type="PANTHER" id="PTHR34373:SF9">
    <property type="entry name" value="SHUGOSHIN 2"/>
    <property type="match status" value="1"/>
</dbReference>
<evidence type="ECO:0000256" key="2">
    <source>
        <dbReference type="SAM" id="MobiDB-lite"/>
    </source>
</evidence>
<reference evidence="3" key="2">
    <citation type="submission" date="2023-05" db="EMBL/GenBank/DDBJ databases">
        <authorList>
            <person name="Schelkunov M.I."/>
        </authorList>
    </citation>
    <scope>NUCLEOTIDE SEQUENCE</scope>
    <source>
        <strain evidence="3">Hsosn_3</strain>
        <tissue evidence="3">Leaf</tissue>
    </source>
</reference>
<keyword evidence="4" id="KW-1185">Reference proteome</keyword>
<sequence length="300" mass="33953">MLKREGLFVLNSDNNFTPSDQNEHKVRRSAMVSRNMERKGLRIITNLPQQFKTLVTDEKSKLKAASTEECINKLIKENTSLLNLLADKDKIIESSGLELQKLKAELHQIKEKNVDLAQSNTQMLAELNSRKYRLKLLQHELGCKQGLLIAKKVESEVEMPKCKKTSKFSGAAKYDYRPCKINRKQPSKSLASFVVKQLEDNKNVKRLFVGSQSANYESEETKNVEDLLEVDSLSLPSHLPNDDEIQEHDITSNLMDKEDENSDKKSLLLIRYNPDALAHGLMDGTAVELDLDGGCPNLVI</sequence>
<accession>A0AAD8MMY9</accession>
<dbReference type="GO" id="GO:0000775">
    <property type="term" value="C:chromosome, centromeric region"/>
    <property type="evidence" value="ECO:0007669"/>
    <property type="project" value="InterPro"/>
</dbReference>
<feature type="region of interest" description="Disordered" evidence="2">
    <location>
        <begin position="238"/>
        <end position="258"/>
    </location>
</feature>
<feature type="coiled-coil region" evidence="1">
    <location>
        <begin position="92"/>
        <end position="119"/>
    </location>
</feature>
<evidence type="ECO:0000313" key="4">
    <source>
        <dbReference type="Proteomes" id="UP001237642"/>
    </source>
</evidence>
<keyword evidence="1" id="KW-0175">Coiled coil</keyword>
<comment type="caution">
    <text evidence="3">The sequence shown here is derived from an EMBL/GenBank/DDBJ whole genome shotgun (WGS) entry which is preliminary data.</text>
</comment>
<evidence type="ECO:0000256" key="1">
    <source>
        <dbReference type="SAM" id="Coils"/>
    </source>
</evidence>
<name>A0AAD8MMY9_9APIA</name>
<dbReference type="GO" id="GO:0045144">
    <property type="term" value="P:meiotic sister chromatid segregation"/>
    <property type="evidence" value="ECO:0007669"/>
    <property type="project" value="InterPro"/>
</dbReference>
<dbReference type="AlphaFoldDB" id="A0AAD8MMY9"/>
<evidence type="ECO:0000313" key="3">
    <source>
        <dbReference type="EMBL" id="KAK1382560.1"/>
    </source>
</evidence>